<name>A0ABY3Z6L3_STRRM</name>
<gene>
    <name evidence="1" type="ORF">SRIMR7_27810</name>
</gene>
<accession>A0ABY3Z6L3</accession>
<evidence type="ECO:0000313" key="2">
    <source>
        <dbReference type="Proteomes" id="UP000829494"/>
    </source>
</evidence>
<dbReference type="Pfam" id="PF19593">
    <property type="entry name" value="DUF6098"/>
    <property type="match status" value="1"/>
</dbReference>
<dbReference type="Proteomes" id="UP000829494">
    <property type="component" value="Chromosome"/>
</dbReference>
<sequence length="152" mass="16826">MSTRLTTAPDLPELTALDEVAALVGRHDDLYVRWSRGPGIDLEAASSRDDLTGIALPGLSANALAVAPWWDGRPVRLWVARRLYDYSHLPREKGSAVRPWLLHGHEAGRGPDNEPLVTQVEPVGWIAPEVMREATEEVARQAGVWGPLRRVR</sequence>
<proteinExistence type="predicted"/>
<organism evidence="1 2">
    <name type="scientific">Streptomyces rimosus subsp. rimosus</name>
    <dbReference type="NCBI Taxonomy" id="132474"/>
    <lineage>
        <taxon>Bacteria</taxon>
        <taxon>Bacillati</taxon>
        <taxon>Actinomycetota</taxon>
        <taxon>Actinomycetes</taxon>
        <taxon>Kitasatosporales</taxon>
        <taxon>Streptomycetaceae</taxon>
        <taxon>Streptomyces</taxon>
    </lineage>
</organism>
<evidence type="ECO:0000313" key="1">
    <source>
        <dbReference type="EMBL" id="UNZ05962.1"/>
    </source>
</evidence>
<protein>
    <recommendedName>
        <fullName evidence="3">NUDIX hydrolase</fullName>
    </recommendedName>
</protein>
<evidence type="ECO:0008006" key="3">
    <source>
        <dbReference type="Google" id="ProtNLM"/>
    </source>
</evidence>
<keyword evidence="2" id="KW-1185">Reference proteome</keyword>
<dbReference type="EMBL" id="CP094298">
    <property type="protein sequence ID" value="UNZ05962.1"/>
    <property type="molecule type" value="Genomic_DNA"/>
</dbReference>
<reference evidence="1 2" key="1">
    <citation type="submission" date="2022-03" db="EMBL/GenBank/DDBJ databases">
        <title>Complete genome of Streptomyces rimosus ssp. rimosus R7 (=ATCC 10970).</title>
        <authorList>
            <person name="Beganovic S."/>
            <person name="Ruckert C."/>
            <person name="Busche T."/>
            <person name="Kalinowski J."/>
            <person name="Wittmann C."/>
        </authorList>
    </citation>
    <scope>NUCLEOTIDE SEQUENCE [LARGE SCALE GENOMIC DNA]</scope>
    <source>
        <strain evidence="1 2">R7</strain>
    </source>
</reference>
<dbReference type="InterPro" id="IPR046080">
    <property type="entry name" value="DUF6098"/>
</dbReference>